<gene>
    <name evidence="1" type="ORF">ABIC98_004019</name>
</gene>
<comment type="caution">
    <text evidence="1">The sequence shown here is derived from an EMBL/GenBank/DDBJ whole genome shotgun (WGS) entry which is preliminary data.</text>
</comment>
<name>A0ACC6TL41_9MICC</name>
<accession>A0ACC6TL41</accession>
<evidence type="ECO:0000313" key="2">
    <source>
        <dbReference type="Proteomes" id="UP001549207"/>
    </source>
</evidence>
<organism evidence="1 2">
    <name type="scientific">Arthrobacter nitrophenolicus</name>
    <dbReference type="NCBI Taxonomy" id="683150"/>
    <lineage>
        <taxon>Bacteria</taxon>
        <taxon>Bacillati</taxon>
        <taxon>Actinomycetota</taxon>
        <taxon>Actinomycetes</taxon>
        <taxon>Micrococcales</taxon>
        <taxon>Micrococcaceae</taxon>
        <taxon>Arthrobacter</taxon>
    </lineage>
</organism>
<dbReference type="EMBL" id="JBEPNJ010000028">
    <property type="protein sequence ID" value="MET3774343.1"/>
    <property type="molecule type" value="Genomic_DNA"/>
</dbReference>
<dbReference type="Proteomes" id="UP001549207">
    <property type="component" value="Unassembled WGS sequence"/>
</dbReference>
<evidence type="ECO:0000313" key="1">
    <source>
        <dbReference type="EMBL" id="MET3774343.1"/>
    </source>
</evidence>
<protein>
    <submittedName>
        <fullName evidence="1">Uncharacterized protein</fullName>
    </submittedName>
</protein>
<sequence>MDDHDLLVQLKAERDIARVVTLAARASDRKDFEMRRACFHPDAVEDHGHFSGTIDDSIAFLEPHHENYDMFLHFIATPSIEVEGKRAYAETYAIVVTQLKQHQVYTLSASPSAMIGCRFLDEFEERDGVWKIAKRTVAFEWSKTDWTTPPKAPGAPGSTGAQPSRSSEDFVYGLGDGILVKAPGNRA</sequence>
<proteinExistence type="predicted"/>
<keyword evidence="2" id="KW-1185">Reference proteome</keyword>
<reference evidence="1" key="1">
    <citation type="submission" date="2024-06" db="EMBL/GenBank/DDBJ databases">
        <title>Genomic Encyclopedia of Type Strains, Phase IV (KMG-IV): sequencing the most valuable type-strain genomes for metagenomic binning, comparative biology and taxonomic classification.</title>
        <authorList>
            <person name="Goeker M."/>
        </authorList>
    </citation>
    <scope>NUCLEOTIDE SEQUENCE</scope>
    <source>
        <strain evidence="1">SJCon</strain>
    </source>
</reference>